<feature type="signal peptide" evidence="1">
    <location>
        <begin position="1"/>
        <end position="22"/>
    </location>
</feature>
<name>A0A2W5T7E7_9BACT</name>
<dbReference type="AlphaFoldDB" id="A0A2W5T7E7"/>
<evidence type="ECO:0000256" key="1">
    <source>
        <dbReference type="SAM" id="SignalP"/>
    </source>
</evidence>
<dbReference type="Gene3D" id="2.40.160.20">
    <property type="match status" value="1"/>
</dbReference>
<dbReference type="SUPFAM" id="SSF56925">
    <property type="entry name" value="OMPA-like"/>
    <property type="match status" value="1"/>
</dbReference>
<dbReference type="Proteomes" id="UP000249061">
    <property type="component" value="Unassembled WGS sequence"/>
</dbReference>
<accession>A0A2W5T7E7</accession>
<protein>
    <recommendedName>
        <fullName evidence="4">Outer membrane protein beta-barrel domain-containing protein</fullName>
    </recommendedName>
</protein>
<dbReference type="InterPro" id="IPR011250">
    <property type="entry name" value="OMP/PagP_B-barrel"/>
</dbReference>
<evidence type="ECO:0000313" key="2">
    <source>
        <dbReference type="EMBL" id="PZR08246.1"/>
    </source>
</evidence>
<dbReference type="EMBL" id="QFQP01000026">
    <property type="protein sequence ID" value="PZR08246.1"/>
    <property type="molecule type" value="Genomic_DNA"/>
</dbReference>
<gene>
    <name evidence="2" type="ORF">DI536_25405</name>
</gene>
<proteinExistence type="predicted"/>
<keyword evidence="1" id="KW-0732">Signal</keyword>
<sequence>MARFAQLFAVLCVVGIAAPAAARCRYVAVNVAPGQTVVGYVKHRRHCDPIIAPAPVQYVQAPQVYAPPPPPAYAPPVYVAPPPPPVVYSAPPVVYAVPAPAPVVVQQRPVKPERPRPGFLALKYMPGVSSTVAAPDGQIEFGQPGFTHSPGLELRIARWFSLRSDLEFRQQSWTWDMLGAKISLFPSSPVKPYASVSASMNENHANPGKFSFGFAAAAGLDVFFGKHFFLEAEARYRMTPGACCTEVPTLTGVIGGGVAFF</sequence>
<evidence type="ECO:0008006" key="4">
    <source>
        <dbReference type="Google" id="ProtNLM"/>
    </source>
</evidence>
<feature type="chain" id="PRO_5016164387" description="Outer membrane protein beta-barrel domain-containing protein" evidence="1">
    <location>
        <begin position="23"/>
        <end position="261"/>
    </location>
</feature>
<evidence type="ECO:0000313" key="3">
    <source>
        <dbReference type="Proteomes" id="UP000249061"/>
    </source>
</evidence>
<comment type="caution">
    <text evidence="2">The sequence shown here is derived from an EMBL/GenBank/DDBJ whole genome shotgun (WGS) entry which is preliminary data.</text>
</comment>
<organism evidence="2 3">
    <name type="scientific">Archangium gephyra</name>
    <dbReference type="NCBI Taxonomy" id="48"/>
    <lineage>
        <taxon>Bacteria</taxon>
        <taxon>Pseudomonadati</taxon>
        <taxon>Myxococcota</taxon>
        <taxon>Myxococcia</taxon>
        <taxon>Myxococcales</taxon>
        <taxon>Cystobacterineae</taxon>
        <taxon>Archangiaceae</taxon>
        <taxon>Archangium</taxon>
    </lineage>
</organism>
<reference evidence="2 3" key="1">
    <citation type="submission" date="2017-08" db="EMBL/GenBank/DDBJ databases">
        <title>Infants hospitalized years apart are colonized by the same room-sourced microbial strains.</title>
        <authorList>
            <person name="Brooks B."/>
            <person name="Olm M.R."/>
            <person name="Firek B.A."/>
            <person name="Baker R."/>
            <person name="Thomas B.C."/>
            <person name="Morowitz M.J."/>
            <person name="Banfield J.F."/>
        </authorList>
    </citation>
    <scope>NUCLEOTIDE SEQUENCE [LARGE SCALE GENOMIC DNA]</scope>
    <source>
        <strain evidence="2">S2_003_000_R2_14</strain>
    </source>
</reference>